<proteinExistence type="predicted"/>
<evidence type="ECO:0000313" key="1">
    <source>
        <dbReference type="EMBL" id="JAB64109.1"/>
    </source>
</evidence>
<sequence length="266" mass="30114">IINGKGIYIYTRIHIRATEVIYNTIRFVLRKLYKCFKMNKFVLILLLTAACVHAEGESSSSSESFLKSLANRFEEKLNPTVLNKFIVLSEKTKKQCPELEQTLDTTLEEVDNCIENIELGDNTLCSLLRNNLEKCLEPVKKTLVRCLPEESKGLPIMAIKIGKAVIDQACNSTVEEILELWNPCTKAKGTLPYEACTKVRNIYKEYKNKLPSKSLVCSLLPNIKSCDKFHQEASCKNPVTKSAMVNFYEAIDESTATECQDLNKTK</sequence>
<name>V5GJ61_ANOGL</name>
<organism evidence="1">
    <name type="scientific">Anoplophora glabripennis</name>
    <name type="common">Asian longhorn beetle</name>
    <name type="synonym">Anoplophora nobilis</name>
    <dbReference type="NCBI Taxonomy" id="217634"/>
    <lineage>
        <taxon>Eukaryota</taxon>
        <taxon>Metazoa</taxon>
        <taxon>Ecdysozoa</taxon>
        <taxon>Arthropoda</taxon>
        <taxon>Hexapoda</taxon>
        <taxon>Insecta</taxon>
        <taxon>Pterygota</taxon>
        <taxon>Neoptera</taxon>
        <taxon>Endopterygota</taxon>
        <taxon>Coleoptera</taxon>
        <taxon>Polyphaga</taxon>
        <taxon>Cucujiformia</taxon>
        <taxon>Chrysomeloidea</taxon>
        <taxon>Cerambycidae</taxon>
        <taxon>Lamiinae</taxon>
        <taxon>Lamiini</taxon>
        <taxon>Anoplophora</taxon>
    </lineage>
</organism>
<dbReference type="AlphaFoldDB" id="V5GJ61"/>
<protein>
    <recommendedName>
        <fullName evidence="2">27 kDa hemolymph protein</fullName>
    </recommendedName>
</protein>
<evidence type="ECO:0008006" key="2">
    <source>
        <dbReference type="Google" id="ProtNLM"/>
    </source>
</evidence>
<feature type="non-terminal residue" evidence="1">
    <location>
        <position position="1"/>
    </location>
</feature>
<reference evidence="1" key="1">
    <citation type="submission" date="2013-07" db="EMBL/GenBank/DDBJ databases">
        <title>Midgut Transcriptome Profiling of Anoplphora glabripennis, a Lignocellulose Degrading, Wood-Boring Cerambycid.</title>
        <authorList>
            <person name="Scully E.D."/>
            <person name="Hoover K."/>
            <person name="Carlson J.E."/>
            <person name="Tien M."/>
            <person name="Geib S.M."/>
        </authorList>
    </citation>
    <scope>NUCLEOTIDE SEQUENCE</scope>
</reference>
<accession>V5GJ61</accession>
<dbReference type="EMBL" id="GALX01004357">
    <property type="protein sequence ID" value="JAB64109.1"/>
    <property type="molecule type" value="Transcribed_RNA"/>
</dbReference>